<accession>A0ABU0ITQ0</accession>
<evidence type="ECO:0000256" key="1">
    <source>
        <dbReference type="SAM" id="SignalP"/>
    </source>
</evidence>
<name>A0ABU0ITQ0_9CAUL</name>
<proteinExistence type="predicted"/>
<evidence type="ECO:0000313" key="3">
    <source>
        <dbReference type="Proteomes" id="UP001228905"/>
    </source>
</evidence>
<reference evidence="2 3" key="1">
    <citation type="submission" date="2023-07" db="EMBL/GenBank/DDBJ databases">
        <title>Genomic Encyclopedia of Type Strains, Phase IV (KMG-IV): sequencing the most valuable type-strain genomes for metagenomic binning, comparative biology and taxonomic classification.</title>
        <authorList>
            <person name="Goeker M."/>
        </authorList>
    </citation>
    <scope>NUCLEOTIDE SEQUENCE [LARGE SCALE GENOMIC DNA]</scope>
    <source>
        <strain evidence="2 3">DSM 18695</strain>
    </source>
</reference>
<feature type="chain" id="PRO_5046864278" evidence="1">
    <location>
        <begin position="23"/>
        <end position="183"/>
    </location>
</feature>
<gene>
    <name evidence="2" type="ORF">QO010_003169</name>
</gene>
<dbReference type="EMBL" id="JAUSVS010000006">
    <property type="protein sequence ID" value="MDQ0465382.1"/>
    <property type="molecule type" value="Genomic_DNA"/>
</dbReference>
<evidence type="ECO:0000313" key="2">
    <source>
        <dbReference type="EMBL" id="MDQ0465382.1"/>
    </source>
</evidence>
<comment type="caution">
    <text evidence="2">The sequence shown here is derived from an EMBL/GenBank/DDBJ whole genome shotgun (WGS) entry which is preliminary data.</text>
</comment>
<keyword evidence="3" id="KW-1185">Reference proteome</keyword>
<keyword evidence="1" id="KW-0732">Signal</keyword>
<sequence>MSLRSLAALLVGLSLWSGAALAAEPDWQAYRNDEFGVATALPAAPQTVTNSTPAEGERPALKTVIVSSSFGADRFYSLQMTRSTRPPDDVDAKLATLAGVLSEKLNLPVISQTRFTFQGLPALDLVLGPSSDNVYIRGRFVLRGGDLVQLLTSRVGEAPPLDRFYSDFKLDPVSPGGVPAGGL</sequence>
<feature type="signal peptide" evidence="1">
    <location>
        <begin position="1"/>
        <end position="22"/>
    </location>
</feature>
<dbReference type="Proteomes" id="UP001228905">
    <property type="component" value="Unassembled WGS sequence"/>
</dbReference>
<dbReference type="RefSeq" id="WP_307350647.1">
    <property type="nucleotide sequence ID" value="NZ_JAUSVS010000006.1"/>
</dbReference>
<protein>
    <submittedName>
        <fullName evidence="2">Uncharacterized protein</fullName>
    </submittedName>
</protein>
<organism evidence="2 3">
    <name type="scientific">Caulobacter ginsengisoli</name>
    <dbReference type="NCBI Taxonomy" id="400775"/>
    <lineage>
        <taxon>Bacteria</taxon>
        <taxon>Pseudomonadati</taxon>
        <taxon>Pseudomonadota</taxon>
        <taxon>Alphaproteobacteria</taxon>
        <taxon>Caulobacterales</taxon>
        <taxon>Caulobacteraceae</taxon>
        <taxon>Caulobacter</taxon>
    </lineage>
</organism>